<protein>
    <submittedName>
        <fullName evidence="3">PKD domain-containing protein</fullName>
    </submittedName>
</protein>
<evidence type="ECO:0000256" key="1">
    <source>
        <dbReference type="SAM" id="MobiDB-lite"/>
    </source>
</evidence>
<dbReference type="PROSITE" id="PS50093">
    <property type="entry name" value="PKD"/>
    <property type="match status" value="1"/>
</dbReference>
<reference evidence="3 4" key="1">
    <citation type="submission" date="2024-09" db="EMBL/GenBank/DDBJ databases">
        <authorList>
            <person name="Sun Q."/>
            <person name="Mori K."/>
        </authorList>
    </citation>
    <scope>NUCLEOTIDE SEQUENCE [LARGE SCALE GENOMIC DNA]</scope>
    <source>
        <strain evidence="3 4">CCM 7609</strain>
    </source>
</reference>
<name>A0ABV6F7Y8_9MICC</name>
<evidence type="ECO:0000313" key="4">
    <source>
        <dbReference type="Proteomes" id="UP001589766"/>
    </source>
</evidence>
<sequence length="346" mass="36855">MNRKGEVAEMTEVKRVVLMPIVLTLLLAVVAVPAGQATDQACDGVFCGDSDYEDDPEIGVGGKIPVESSQQPSPGTRPASGNEGADAGAGGSTKPNEIDDPDRIITITQLYCTNIDGVAMLDCMEAEQAACAESDSQWMVRAQYPANDFEALERVGQQFCSDPSEPVVTDSGAEAADAPPMPVVTLSDFRALDIAPSEIESDSGGFGLIRGNTNFFATEEDQTLNTTMLGQQVAIQAVPVQWTWDYGDGSEQLSNPYPGGPQVEFNQETTTSHVYEDTGQYAVGLTTSYRGQFSVNDGPWIAIPGTAEVPSEPVTADIWRSKSKNVAEDCHENPQGWACGNPFVEG</sequence>
<keyword evidence="4" id="KW-1185">Reference proteome</keyword>
<dbReference type="EMBL" id="JBHLWH010000041">
    <property type="protein sequence ID" value="MFC0249633.1"/>
    <property type="molecule type" value="Genomic_DNA"/>
</dbReference>
<feature type="region of interest" description="Disordered" evidence="1">
    <location>
        <begin position="161"/>
        <end position="180"/>
    </location>
</feature>
<evidence type="ECO:0000259" key="2">
    <source>
        <dbReference type="PROSITE" id="PS50093"/>
    </source>
</evidence>
<dbReference type="InterPro" id="IPR000601">
    <property type="entry name" value="PKD_dom"/>
</dbReference>
<dbReference type="RefSeq" id="WP_378042751.1">
    <property type="nucleotide sequence ID" value="NZ_JBHLWH010000041.1"/>
</dbReference>
<dbReference type="InterPro" id="IPR035986">
    <property type="entry name" value="PKD_dom_sf"/>
</dbReference>
<comment type="caution">
    <text evidence="3">The sequence shown here is derived from an EMBL/GenBank/DDBJ whole genome shotgun (WGS) entry which is preliminary data.</text>
</comment>
<dbReference type="SUPFAM" id="SSF49299">
    <property type="entry name" value="PKD domain"/>
    <property type="match status" value="1"/>
</dbReference>
<feature type="domain" description="PKD" evidence="2">
    <location>
        <begin position="239"/>
        <end position="288"/>
    </location>
</feature>
<accession>A0ABV6F7Y8</accession>
<dbReference type="InterPro" id="IPR013783">
    <property type="entry name" value="Ig-like_fold"/>
</dbReference>
<dbReference type="CDD" id="cd00146">
    <property type="entry name" value="PKD"/>
    <property type="match status" value="1"/>
</dbReference>
<organism evidence="3 4">
    <name type="scientific">Citricoccus parietis</name>
    <dbReference type="NCBI Taxonomy" id="592307"/>
    <lineage>
        <taxon>Bacteria</taxon>
        <taxon>Bacillati</taxon>
        <taxon>Actinomycetota</taxon>
        <taxon>Actinomycetes</taxon>
        <taxon>Micrococcales</taxon>
        <taxon>Micrococcaceae</taxon>
        <taxon>Citricoccus</taxon>
    </lineage>
</organism>
<dbReference type="Proteomes" id="UP001589766">
    <property type="component" value="Unassembled WGS sequence"/>
</dbReference>
<gene>
    <name evidence="3" type="ORF">ACFFIO_14100</name>
</gene>
<dbReference type="Pfam" id="PF00801">
    <property type="entry name" value="PKD"/>
    <property type="match status" value="1"/>
</dbReference>
<proteinExistence type="predicted"/>
<dbReference type="Gene3D" id="2.60.40.10">
    <property type="entry name" value="Immunoglobulins"/>
    <property type="match status" value="1"/>
</dbReference>
<evidence type="ECO:0000313" key="3">
    <source>
        <dbReference type="EMBL" id="MFC0249633.1"/>
    </source>
</evidence>
<feature type="region of interest" description="Disordered" evidence="1">
    <location>
        <begin position="57"/>
        <end position="100"/>
    </location>
</feature>